<comment type="caution">
    <text evidence="4">The sequence shown here is derived from an EMBL/GenBank/DDBJ whole genome shotgun (WGS) entry which is preliminary data.</text>
</comment>
<protein>
    <submittedName>
        <fullName evidence="4">BolA/IbaG family iron-sulfur metabolism protein</fullName>
    </submittedName>
</protein>
<dbReference type="PANTHER" id="PTHR46229">
    <property type="entry name" value="BOLA TRANSCRIPTION REGULATOR"/>
    <property type="match status" value="1"/>
</dbReference>
<dbReference type="PANTHER" id="PTHR46229:SF2">
    <property type="entry name" value="BOLA-LIKE PROTEIN 1"/>
    <property type="match status" value="1"/>
</dbReference>
<feature type="region of interest" description="Disordered" evidence="3">
    <location>
        <begin position="85"/>
        <end position="109"/>
    </location>
</feature>
<sequence>MTRKTRIEETLMVALSPSRIEVTDESSRHNVPSGSESHFKVLVVSEGFANQPLLARHRQINRLLTAEFAQGLHALAVHAWTPDEWSRKEAVPASPPCRGGSKADPVRRA</sequence>
<dbReference type="EMBL" id="JBDKXB010000008">
    <property type="protein sequence ID" value="MEY6432478.1"/>
    <property type="molecule type" value="Genomic_DNA"/>
</dbReference>
<name>A0ABV4BGR5_9GAMM</name>
<evidence type="ECO:0000256" key="3">
    <source>
        <dbReference type="SAM" id="MobiDB-lite"/>
    </source>
</evidence>
<organism evidence="4 5">
    <name type="scientific">Thioalkalicoccus limnaeus</name>
    <dbReference type="NCBI Taxonomy" id="120681"/>
    <lineage>
        <taxon>Bacteria</taxon>
        <taxon>Pseudomonadati</taxon>
        <taxon>Pseudomonadota</taxon>
        <taxon>Gammaproteobacteria</taxon>
        <taxon>Chromatiales</taxon>
        <taxon>Chromatiaceae</taxon>
        <taxon>Thioalkalicoccus</taxon>
    </lineage>
</organism>
<dbReference type="SUPFAM" id="SSF82657">
    <property type="entry name" value="BolA-like"/>
    <property type="match status" value="1"/>
</dbReference>
<dbReference type="Proteomes" id="UP001564408">
    <property type="component" value="Unassembled WGS sequence"/>
</dbReference>
<evidence type="ECO:0000313" key="4">
    <source>
        <dbReference type="EMBL" id="MEY6432478.1"/>
    </source>
</evidence>
<gene>
    <name evidence="4" type="ORF">ABC977_08685</name>
</gene>
<dbReference type="RefSeq" id="WP_369666864.1">
    <property type="nucleotide sequence ID" value="NZ_JBDKXB010000008.1"/>
</dbReference>
<dbReference type="InterPro" id="IPR050961">
    <property type="entry name" value="BolA/IbaG_stress_morph_reg"/>
</dbReference>
<reference evidence="4 5" key="1">
    <citation type="submission" date="2024-05" db="EMBL/GenBank/DDBJ databases">
        <title>Genome Sequence and Characterization of the New Strain Purple Sulfur Bacterium of Genus Thioalkalicoccus.</title>
        <authorList>
            <person name="Bryantseva I.A."/>
            <person name="Kyndt J.A."/>
            <person name="Imhoff J.F."/>
        </authorList>
    </citation>
    <scope>NUCLEOTIDE SEQUENCE [LARGE SCALE GENOMIC DNA]</scope>
    <source>
        <strain evidence="4 5">Um2</strain>
    </source>
</reference>
<dbReference type="InterPro" id="IPR036065">
    <property type="entry name" value="BolA-like_sf"/>
</dbReference>
<dbReference type="Pfam" id="PF01722">
    <property type="entry name" value="BolA"/>
    <property type="match status" value="1"/>
</dbReference>
<evidence type="ECO:0000256" key="2">
    <source>
        <dbReference type="RuleBase" id="RU003860"/>
    </source>
</evidence>
<dbReference type="PIRSF" id="PIRSF003113">
    <property type="entry name" value="BolA"/>
    <property type="match status" value="1"/>
</dbReference>
<accession>A0ABV4BGR5</accession>
<dbReference type="InterPro" id="IPR002634">
    <property type="entry name" value="BolA"/>
</dbReference>
<keyword evidence="5" id="KW-1185">Reference proteome</keyword>
<evidence type="ECO:0000256" key="1">
    <source>
        <dbReference type="ARBA" id="ARBA00005578"/>
    </source>
</evidence>
<proteinExistence type="inferred from homology"/>
<evidence type="ECO:0000313" key="5">
    <source>
        <dbReference type="Proteomes" id="UP001564408"/>
    </source>
</evidence>
<comment type="similarity">
    <text evidence="1 2">Belongs to the BolA/IbaG family.</text>
</comment>
<dbReference type="Gene3D" id="3.30.300.90">
    <property type="entry name" value="BolA-like"/>
    <property type="match status" value="1"/>
</dbReference>